<feature type="region of interest" description="Disordered" evidence="1">
    <location>
        <begin position="787"/>
        <end position="885"/>
    </location>
</feature>
<dbReference type="SUPFAM" id="SSF69322">
    <property type="entry name" value="Tricorn protease domain 2"/>
    <property type="match status" value="1"/>
</dbReference>
<name>A0A8J6EAV6_9EUKA</name>
<evidence type="ECO:0000313" key="2">
    <source>
        <dbReference type="EMBL" id="KAG9395485.1"/>
    </source>
</evidence>
<sequence>MQAIADDKLRSAKSDGCCTAIAGNPCFPFAYVAIGYDIFKYNYITGTWIESDTIMSSRGAVVGLEARLVDNTIYVIALYDDISAVVYDTLTLEPVWEVNHTGKLQGSALGTLRRRTKPHVLSWTVAFSDQGAPTLYVACKDRKSVQSYAFGRIGSTTSMEKYKYPNSIDDVIKIAVDGQGRLLVVSPTGTVAVYHKGQDTPTVIPPQAKSTVLAAAHSPSLGEVGVGSGVWLYRQDAATPLHHTCPALTDLLTRGPLMAAELVHSSPTSAYPLLTTAHVGSGKVTLLTHVVTPTALILRTRVHVPWVRGTPRIVLCGPVTGLVFAPKDPHGQSPKTKGATAVSHFFAGEVHGSMTSEGPDHLFVTAQRMCVVHNDGPVVEPLLSLAPLRVLGIGHVSRKERLAGIQYGRRADGDIPAASATFVDLDSKVAFGPVDADAVAVLDSSSALAAVRRELRTISIKAQDRKLVLTKTVSLDLDSDIVAIAMVGAMTLVVTSHGIYDVNQDTGAATRLMAVHAGLRGAHITVSGTTACVFNANTAIVVTVKPNGRPGVDHVYSAKAADIRGGIRGAEWRAVGHTSPVLIMSSVSDLYVAAAGRVRHVAALPTVGAILMPAVAAGLLVHPVHSIWDAEQGTLRPAIGVVSRPALVDAAFALVDTELAEDAIGSFAADLHSSEDLSAFHRSQIKADLASSRAIALRDLGASITAAGGRTRAPVSGPIMDIIGILASPTTDIPEATRPLMKTFAAILSAMPDDSAATAPPAAQVQYVFYEGAEQPVVVDVCTPEAQDVAEEAAPEPEPEPVASIEEPPTKGKKKAAKHKDKAKGKADKPPAEPQPAPNAVPEPETEPSTAPDSTRSEQDRIRASFLSRPTDLPEDEDEDDWGPKRSAKKFNIKIKSEGRSTPDMTLARGLTLKSLKPPPGGSPHSAIPAAFMKPPADEAKDGDAAQAEAAAPEAGGLQSSVPTAPAAVNEPEHTEVSAEALDALSTALAKARSAFSNPATYHIAYAAAGEGFDAVSTVNPTLLDGNKTTRALGLYRRMALNLMKINTNKANAAKVPATQQGKLLLQVAFFSLATWSVALMSEGILTTDQETVIATQCIALLLRLGLVQSARRVAETCGESTLPLVKDADPAAGDRVTLPVAAKCNKCGAPLLMGGRCSCGGVVSVDWKTLKSVDGAGKTCGVCGACHVDGGRCQTCNVGILE</sequence>
<dbReference type="EMBL" id="JAHDYR010000011">
    <property type="protein sequence ID" value="KAG9395485.1"/>
    <property type="molecule type" value="Genomic_DNA"/>
</dbReference>
<protein>
    <submittedName>
        <fullName evidence="2">Uncharacterized protein</fullName>
    </submittedName>
</protein>
<reference evidence="2" key="1">
    <citation type="submission" date="2021-05" db="EMBL/GenBank/DDBJ databases">
        <title>A free-living protist that lacks canonical eukaryotic 1 DNA replication and segregation systems.</title>
        <authorList>
            <person name="Salas-Leiva D.E."/>
            <person name="Tromer E.C."/>
            <person name="Curtis B.A."/>
            <person name="Jerlstrom-Hultqvist J."/>
            <person name="Kolisko M."/>
            <person name="Yi Z."/>
            <person name="Salas-Leiva J.S."/>
            <person name="Gallot-Lavallee L."/>
            <person name="Kops G.J.P.L."/>
            <person name="Archibald J.M."/>
            <person name="Simpson A.G.B."/>
            <person name="Roger A.J."/>
        </authorList>
    </citation>
    <scope>NUCLEOTIDE SEQUENCE</scope>
    <source>
        <strain evidence="2">BICM</strain>
    </source>
</reference>
<feature type="compositionally biased region" description="Low complexity" evidence="1">
    <location>
        <begin position="945"/>
        <end position="957"/>
    </location>
</feature>
<proteinExistence type="predicted"/>
<feature type="compositionally biased region" description="Basic residues" evidence="1">
    <location>
        <begin position="811"/>
        <end position="823"/>
    </location>
</feature>
<feature type="compositionally biased region" description="Acidic residues" evidence="1">
    <location>
        <begin position="788"/>
        <end position="799"/>
    </location>
</feature>
<feature type="compositionally biased region" description="Pro residues" evidence="1">
    <location>
        <begin position="832"/>
        <end position="841"/>
    </location>
</feature>
<dbReference type="Proteomes" id="UP000717585">
    <property type="component" value="Unassembled WGS sequence"/>
</dbReference>
<accession>A0A8J6EAV6</accession>
<evidence type="ECO:0000313" key="3">
    <source>
        <dbReference type="Proteomes" id="UP000717585"/>
    </source>
</evidence>
<gene>
    <name evidence="2" type="ORF">J8273_3061</name>
</gene>
<dbReference type="AlphaFoldDB" id="A0A8J6EAV6"/>
<comment type="caution">
    <text evidence="2">The sequence shown here is derived from an EMBL/GenBank/DDBJ whole genome shotgun (WGS) entry which is preliminary data.</text>
</comment>
<keyword evidence="3" id="KW-1185">Reference proteome</keyword>
<evidence type="ECO:0000256" key="1">
    <source>
        <dbReference type="SAM" id="MobiDB-lite"/>
    </source>
</evidence>
<feature type="region of interest" description="Disordered" evidence="1">
    <location>
        <begin position="912"/>
        <end position="975"/>
    </location>
</feature>
<organism evidence="2 3">
    <name type="scientific">Carpediemonas membranifera</name>
    <dbReference type="NCBI Taxonomy" id="201153"/>
    <lineage>
        <taxon>Eukaryota</taxon>
        <taxon>Metamonada</taxon>
        <taxon>Carpediemonas-like organisms</taxon>
        <taxon>Carpediemonas</taxon>
    </lineage>
</organism>